<evidence type="ECO:0000256" key="10">
    <source>
        <dbReference type="ARBA" id="ARBA00023163"/>
    </source>
</evidence>
<dbReference type="AlphaFoldDB" id="A0A3S3E5Z3"/>
<evidence type="ECO:0000256" key="1">
    <source>
        <dbReference type="ARBA" id="ARBA00004496"/>
    </source>
</evidence>
<evidence type="ECO:0000313" key="14">
    <source>
        <dbReference type="Proteomes" id="UP000284333"/>
    </source>
</evidence>
<dbReference type="InterPro" id="IPR003482">
    <property type="entry name" value="Whib"/>
</dbReference>
<feature type="binding site" evidence="11">
    <location>
        <position position="38"/>
    </location>
    <ligand>
        <name>[4Fe-4S] cluster</name>
        <dbReference type="ChEBI" id="CHEBI:49883"/>
    </ligand>
</feature>
<dbReference type="GO" id="GO:0046872">
    <property type="term" value="F:metal ion binding"/>
    <property type="evidence" value="ECO:0007669"/>
    <property type="project" value="UniProtKB-KW"/>
</dbReference>
<dbReference type="GO" id="GO:0045892">
    <property type="term" value="P:negative regulation of DNA-templated transcription"/>
    <property type="evidence" value="ECO:0007669"/>
    <property type="project" value="TreeGrafter"/>
</dbReference>
<proteinExistence type="inferred from homology"/>
<feature type="binding site" evidence="11">
    <location>
        <position position="10"/>
    </location>
    <ligand>
        <name>[4Fe-4S] cluster</name>
        <dbReference type="ChEBI" id="CHEBI:49883"/>
    </ligand>
</feature>
<comment type="caution">
    <text evidence="13">The sequence shown here is derived from an EMBL/GenBank/DDBJ whole genome shotgun (WGS) entry which is preliminary data.</text>
</comment>
<dbReference type="Pfam" id="PF02467">
    <property type="entry name" value="Whib"/>
    <property type="match status" value="1"/>
</dbReference>
<keyword evidence="8 11" id="KW-0238">DNA-binding</keyword>
<keyword evidence="5 11" id="KW-0408">Iron</keyword>
<comment type="function">
    <text evidence="11">Acts as a transcriptional regulator. Probably redox-responsive. The apo- but not holo-form probably binds DNA.</text>
</comment>
<dbReference type="GO" id="GO:0047134">
    <property type="term" value="F:protein-disulfide reductase [NAD(P)H] activity"/>
    <property type="evidence" value="ECO:0007669"/>
    <property type="project" value="TreeGrafter"/>
</dbReference>
<keyword evidence="4 11" id="KW-0479">Metal-binding</keyword>
<gene>
    <name evidence="11" type="primary">whiB</name>
    <name evidence="13" type="ORF">EF834_03740</name>
</gene>
<dbReference type="GO" id="GO:0005737">
    <property type="term" value="C:cytoplasm"/>
    <property type="evidence" value="ECO:0007669"/>
    <property type="project" value="UniProtKB-SubCell"/>
</dbReference>
<comment type="similarity">
    <text evidence="2 11">Belongs to the WhiB family.</text>
</comment>
<comment type="PTM">
    <text evidence="11">Upon Fe-S cluster removal intramolecular disulfide bonds are formed.</text>
</comment>
<evidence type="ECO:0000256" key="6">
    <source>
        <dbReference type="ARBA" id="ARBA00023014"/>
    </source>
</evidence>
<keyword evidence="10 11" id="KW-0804">Transcription</keyword>
<sequence length="122" mass="13762">MNNWRQQAACREDLGHDPELWFPDSRDATSIARAVNVCRTCPVIAECRSFAKDTGQKAGIWAGQLYGTDRTPDQLIDRATHCPNGHRYTPENTQWSKRNTRRCRACMNARSARIRAGEKAGA</sequence>
<accession>A0A3S3E5Z3</accession>
<dbReference type="GO" id="GO:0051539">
    <property type="term" value="F:4 iron, 4 sulfur cluster binding"/>
    <property type="evidence" value="ECO:0007669"/>
    <property type="project" value="UniProtKB-UniRule"/>
</dbReference>
<dbReference type="OrthoDB" id="4475637at2"/>
<feature type="domain" description="4Fe-4S Wbl-type" evidence="12">
    <location>
        <begin position="9"/>
        <end position="71"/>
    </location>
</feature>
<keyword evidence="6 11" id="KW-0411">Iron-sulfur</keyword>
<evidence type="ECO:0000256" key="4">
    <source>
        <dbReference type="ARBA" id="ARBA00022723"/>
    </source>
</evidence>
<dbReference type="RefSeq" id="WP_127945844.1">
    <property type="nucleotide sequence ID" value="NZ_RKLN01000001.1"/>
</dbReference>
<evidence type="ECO:0000256" key="7">
    <source>
        <dbReference type="ARBA" id="ARBA00023015"/>
    </source>
</evidence>
<evidence type="ECO:0000256" key="3">
    <source>
        <dbReference type="ARBA" id="ARBA00022485"/>
    </source>
</evidence>
<comment type="subcellular location">
    <subcellularLocation>
        <location evidence="1 11">Cytoplasm</location>
    </subcellularLocation>
</comment>
<comment type="cofactor">
    <cofactor evidence="11">
        <name>[4Fe-4S] cluster</name>
        <dbReference type="ChEBI" id="CHEBI:49883"/>
    </cofactor>
    <text evidence="11">Binds 1 [4Fe-4S] cluster per subunit. Following nitrosylation of the [4Fe-4S] cluster binds 1 [4Fe-8(NO)] cluster per subunit.</text>
</comment>
<protein>
    <recommendedName>
        <fullName evidence="11">Transcriptional regulator WhiB</fullName>
    </recommendedName>
</protein>
<reference evidence="13 14" key="1">
    <citation type="submission" date="2018-11" db="EMBL/GenBank/DDBJ databases">
        <title>Rhodococcus spongicola sp. nov. and Rhodococcus xishaensis sp. nov. from marine sponges.</title>
        <authorList>
            <person name="Li L."/>
            <person name="Lin H.W."/>
        </authorList>
    </citation>
    <scope>NUCLEOTIDE SEQUENCE [LARGE SCALE GENOMIC DNA]</scope>
    <source>
        <strain evidence="13 14">LHW50502</strain>
    </source>
</reference>
<evidence type="ECO:0000259" key="12">
    <source>
        <dbReference type="PROSITE" id="PS51674"/>
    </source>
</evidence>
<dbReference type="PANTHER" id="PTHR38839:SF6">
    <property type="entry name" value="TRANSCRIPTIONAL REGULATOR WHIB1"/>
    <property type="match status" value="1"/>
</dbReference>
<evidence type="ECO:0000256" key="11">
    <source>
        <dbReference type="HAMAP-Rule" id="MF_01479"/>
    </source>
</evidence>
<evidence type="ECO:0000256" key="2">
    <source>
        <dbReference type="ARBA" id="ARBA00006597"/>
    </source>
</evidence>
<evidence type="ECO:0000256" key="8">
    <source>
        <dbReference type="ARBA" id="ARBA00023125"/>
    </source>
</evidence>
<evidence type="ECO:0000313" key="13">
    <source>
        <dbReference type="EMBL" id="RVW06530.1"/>
    </source>
</evidence>
<name>A0A3S3E5Z3_9NOCA</name>
<keyword evidence="9 11" id="KW-1015">Disulfide bond</keyword>
<dbReference type="GO" id="GO:0035731">
    <property type="term" value="F:dinitrosyl-iron complex binding"/>
    <property type="evidence" value="ECO:0007669"/>
    <property type="project" value="UniProtKB-UniRule"/>
</dbReference>
<organism evidence="13 14">
    <name type="scientific">Rhodococcus spongiicola</name>
    <dbReference type="NCBI Taxonomy" id="2487352"/>
    <lineage>
        <taxon>Bacteria</taxon>
        <taxon>Bacillati</taxon>
        <taxon>Actinomycetota</taxon>
        <taxon>Actinomycetes</taxon>
        <taxon>Mycobacteriales</taxon>
        <taxon>Nocardiaceae</taxon>
        <taxon>Rhodococcus</taxon>
    </lineage>
</organism>
<dbReference type="EMBL" id="RKLN01000001">
    <property type="protein sequence ID" value="RVW06530.1"/>
    <property type="molecule type" value="Genomic_DNA"/>
</dbReference>
<feature type="binding site" evidence="11">
    <location>
        <position position="41"/>
    </location>
    <ligand>
        <name>[4Fe-4S] cluster</name>
        <dbReference type="ChEBI" id="CHEBI:49883"/>
    </ligand>
</feature>
<dbReference type="PROSITE" id="PS51674">
    <property type="entry name" value="4FE4S_WBL"/>
    <property type="match status" value="1"/>
</dbReference>
<keyword evidence="3 11" id="KW-0004">4Fe-4S</keyword>
<dbReference type="PANTHER" id="PTHR38839">
    <property type="entry name" value="TRANSCRIPTIONAL REGULATOR WHID-RELATED"/>
    <property type="match status" value="1"/>
</dbReference>
<dbReference type="Proteomes" id="UP000284333">
    <property type="component" value="Unassembled WGS sequence"/>
</dbReference>
<evidence type="ECO:0000256" key="9">
    <source>
        <dbReference type="ARBA" id="ARBA00023157"/>
    </source>
</evidence>
<evidence type="ECO:0000256" key="5">
    <source>
        <dbReference type="ARBA" id="ARBA00023004"/>
    </source>
</evidence>
<dbReference type="GO" id="GO:0045454">
    <property type="term" value="P:cell redox homeostasis"/>
    <property type="evidence" value="ECO:0007669"/>
    <property type="project" value="TreeGrafter"/>
</dbReference>
<feature type="binding site" evidence="11">
    <location>
        <position position="47"/>
    </location>
    <ligand>
        <name>[4Fe-4S] cluster</name>
        <dbReference type="ChEBI" id="CHEBI:49883"/>
    </ligand>
</feature>
<keyword evidence="7 11" id="KW-0805">Transcription regulation</keyword>
<dbReference type="GO" id="GO:0003677">
    <property type="term" value="F:DNA binding"/>
    <property type="evidence" value="ECO:0007669"/>
    <property type="project" value="UniProtKB-UniRule"/>
</dbReference>
<keyword evidence="11" id="KW-0963">Cytoplasm</keyword>
<keyword evidence="14" id="KW-1185">Reference proteome</keyword>
<dbReference type="HAMAP" id="MF_01479">
    <property type="entry name" value="WhiB"/>
    <property type="match status" value="1"/>
</dbReference>
<comment type="PTM">
    <text evidence="11">The Fe-S cluster can be nitrosylated by nitric oxide (NO).</text>
</comment>
<dbReference type="InterPro" id="IPR034768">
    <property type="entry name" value="4FE4S_WBL"/>
</dbReference>